<proteinExistence type="predicted"/>
<protein>
    <submittedName>
        <fullName evidence="1">Uncharacterized protein</fullName>
    </submittedName>
</protein>
<comment type="caution">
    <text evidence="1">The sequence shown here is derived from an EMBL/GenBank/DDBJ whole genome shotgun (WGS) entry which is preliminary data.</text>
</comment>
<keyword evidence="2" id="KW-1185">Reference proteome</keyword>
<evidence type="ECO:0000313" key="2">
    <source>
        <dbReference type="Proteomes" id="UP000738349"/>
    </source>
</evidence>
<accession>A0A9P9FSY1</accession>
<dbReference type="AlphaFoldDB" id="A0A9P9FSY1"/>
<dbReference type="Proteomes" id="UP000738349">
    <property type="component" value="Unassembled WGS sequence"/>
</dbReference>
<dbReference type="EMBL" id="JAGMUV010000001">
    <property type="protein sequence ID" value="KAH7176754.1"/>
    <property type="molecule type" value="Genomic_DNA"/>
</dbReference>
<gene>
    <name evidence="1" type="ORF">EDB81DRAFT_940629</name>
</gene>
<reference evidence="1" key="1">
    <citation type="journal article" date="2021" name="Nat. Commun.">
        <title>Genetic determinants of endophytism in the Arabidopsis root mycobiome.</title>
        <authorList>
            <person name="Mesny F."/>
            <person name="Miyauchi S."/>
            <person name="Thiergart T."/>
            <person name="Pickel B."/>
            <person name="Atanasova L."/>
            <person name="Karlsson M."/>
            <person name="Huettel B."/>
            <person name="Barry K.W."/>
            <person name="Haridas S."/>
            <person name="Chen C."/>
            <person name="Bauer D."/>
            <person name="Andreopoulos W."/>
            <person name="Pangilinan J."/>
            <person name="LaButti K."/>
            <person name="Riley R."/>
            <person name="Lipzen A."/>
            <person name="Clum A."/>
            <person name="Drula E."/>
            <person name="Henrissat B."/>
            <person name="Kohler A."/>
            <person name="Grigoriev I.V."/>
            <person name="Martin F.M."/>
            <person name="Hacquard S."/>
        </authorList>
    </citation>
    <scope>NUCLEOTIDE SEQUENCE</scope>
    <source>
        <strain evidence="1">MPI-CAGE-AT-0147</strain>
    </source>
</reference>
<name>A0A9P9FSY1_9HYPO</name>
<evidence type="ECO:0000313" key="1">
    <source>
        <dbReference type="EMBL" id="KAH7176754.1"/>
    </source>
</evidence>
<organism evidence="1 2">
    <name type="scientific">Dactylonectria macrodidyma</name>
    <dbReference type="NCBI Taxonomy" id="307937"/>
    <lineage>
        <taxon>Eukaryota</taxon>
        <taxon>Fungi</taxon>
        <taxon>Dikarya</taxon>
        <taxon>Ascomycota</taxon>
        <taxon>Pezizomycotina</taxon>
        <taxon>Sordariomycetes</taxon>
        <taxon>Hypocreomycetidae</taxon>
        <taxon>Hypocreales</taxon>
        <taxon>Nectriaceae</taxon>
        <taxon>Dactylonectria</taxon>
    </lineage>
</organism>
<dbReference type="OrthoDB" id="5100034at2759"/>
<sequence length="285" mass="33099">MAEITELHKFQATIIRVSLDSSARQNLLESPSWTNFIAMLDKEPNWRFVGQGWAVEECKLVLLIGWKVDHEPSATFLPTAHSKLDDLLAPLQSFRPQTPDLFNMSCVTKSLSCTSLMTAPRSGEDPALMEMMTVTGQLSLVEPMVNKIETDLREFCRERYECRTFIRAPVWYDLWSFVVFRLDDTESNCEESSNKVTFVLLFKWHDEECRTDFQDPNMEDETPDMDVPNDFWEITVAVPLRELVERGARVSSWDYHEADYVRRGRGGPRLMREIDATDKWLDKAR</sequence>